<keyword evidence="2" id="KW-1185">Reference proteome</keyword>
<accession>A0A9W9LEL4</accession>
<evidence type="ECO:0000313" key="2">
    <source>
        <dbReference type="Proteomes" id="UP001149163"/>
    </source>
</evidence>
<sequence>MQFALAVGATVMATTSTETKAERQLPWRSLSHKLSRRPKGLTLASQVSISWWNVGAASTQSYSLRAIRTGRLVAFAGILDKSRDASLPSVVHCTVRACTARGLLLKTLYRVQEKNQFIEEKEVQPIVGDRVFEFAGMKMAYERLEQQRHFAKVCIRLQWIAGAFGVP</sequence>
<protein>
    <submittedName>
        <fullName evidence="1">Zinc-binding alcohol dehydrogenase-like protein</fullName>
    </submittedName>
</protein>
<evidence type="ECO:0000313" key="1">
    <source>
        <dbReference type="EMBL" id="KAJ5151280.1"/>
    </source>
</evidence>
<dbReference type="Gene3D" id="3.40.50.720">
    <property type="entry name" value="NAD(P)-binding Rossmann-like Domain"/>
    <property type="match status" value="1"/>
</dbReference>
<comment type="caution">
    <text evidence="1">The sequence shown here is derived from an EMBL/GenBank/DDBJ whole genome shotgun (WGS) entry which is preliminary data.</text>
</comment>
<reference evidence="1" key="2">
    <citation type="journal article" date="2023" name="IMA Fungus">
        <title>Comparative genomic study of the Penicillium genus elucidates a diverse pangenome and 15 lateral gene transfer events.</title>
        <authorList>
            <person name="Petersen C."/>
            <person name="Sorensen T."/>
            <person name="Nielsen M.R."/>
            <person name="Sondergaard T.E."/>
            <person name="Sorensen J.L."/>
            <person name="Fitzpatrick D.A."/>
            <person name="Frisvad J.C."/>
            <person name="Nielsen K.L."/>
        </authorList>
    </citation>
    <scope>NUCLEOTIDE SEQUENCE</scope>
    <source>
        <strain evidence="1">IBT 26290</strain>
    </source>
</reference>
<gene>
    <name evidence="1" type="ORF">N7482_010532</name>
</gene>
<proteinExistence type="predicted"/>
<reference evidence="1" key="1">
    <citation type="submission" date="2022-11" db="EMBL/GenBank/DDBJ databases">
        <authorList>
            <person name="Petersen C."/>
        </authorList>
    </citation>
    <scope>NUCLEOTIDE SEQUENCE</scope>
    <source>
        <strain evidence="1">IBT 26290</strain>
    </source>
</reference>
<dbReference type="PANTHER" id="PTHR45033:SF2">
    <property type="entry name" value="ZINC-TYPE ALCOHOL DEHYDROGENASE-LIKE PROTEIN C1773.06C"/>
    <property type="match status" value="1"/>
</dbReference>
<dbReference type="AlphaFoldDB" id="A0A9W9LEL4"/>
<dbReference type="Gene3D" id="3.90.180.10">
    <property type="entry name" value="Medium-chain alcohol dehydrogenases, catalytic domain"/>
    <property type="match status" value="1"/>
</dbReference>
<dbReference type="GeneID" id="81431832"/>
<dbReference type="OrthoDB" id="9930022at2759"/>
<dbReference type="RefSeq" id="XP_056538613.1">
    <property type="nucleotide sequence ID" value="XM_056692656.1"/>
</dbReference>
<dbReference type="PANTHER" id="PTHR45033">
    <property type="match status" value="1"/>
</dbReference>
<name>A0A9W9LEL4_9EURO</name>
<organism evidence="1 2">
    <name type="scientific">Penicillium canariense</name>
    <dbReference type="NCBI Taxonomy" id="189055"/>
    <lineage>
        <taxon>Eukaryota</taxon>
        <taxon>Fungi</taxon>
        <taxon>Dikarya</taxon>
        <taxon>Ascomycota</taxon>
        <taxon>Pezizomycotina</taxon>
        <taxon>Eurotiomycetes</taxon>
        <taxon>Eurotiomycetidae</taxon>
        <taxon>Eurotiales</taxon>
        <taxon>Aspergillaceae</taxon>
        <taxon>Penicillium</taxon>
    </lineage>
</organism>
<dbReference type="Proteomes" id="UP001149163">
    <property type="component" value="Unassembled WGS sequence"/>
</dbReference>
<dbReference type="InterPro" id="IPR052711">
    <property type="entry name" value="Zinc_ADH-like"/>
</dbReference>
<dbReference type="EMBL" id="JAPQKN010000008">
    <property type="protein sequence ID" value="KAJ5151280.1"/>
    <property type="molecule type" value="Genomic_DNA"/>
</dbReference>